<reference evidence="2" key="1">
    <citation type="submission" date="2022-11" db="EMBL/GenBank/DDBJ databases">
        <title>Centuries of genome instability and evolution in soft-shell clam transmissible cancer (bioRxiv).</title>
        <authorList>
            <person name="Hart S.F.M."/>
            <person name="Yonemitsu M.A."/>
            <person name="Giersch R.M."/>
            <person name="Beal B.F."/>
            <person name="Arriagada G."/>
            <person name="Davis B.W."/>
            <person name="Ostrander E.A."/>
            <person name="Goff S.P."/>
            <person name="Metzger M.J."/>
        </authorList>
    </citation>
    <scope>NUCLEOTIDE SEQUENCE</scope>
    <source>
        <strain evidence="2">MELC-2E11</strain>
        <tissue evidence="2">Siphon/mantle</tissue>
    </source>
</reference>
<organism evidence="2 3">
    <name type="scientific">Mya arenaria</name>
    <name type="common">Soft-shell clam</name>
    <dbReference type="NCBI Taxonomy" id="6604"/>
    <lineage>
        <taxon>Eukaryota</taxon>
        <taxon>Metazoa</taxon>
        <taxon>Spiralia</taxon>
        <taxon>Lophotrochozoa</taxon>
        <taxon>Mollusca</taxon>
        <taxon>Bivalvia</taxon>
        <taxon>Autobranchia</taxon>
        <taxon>Heteroconchia</taxon>
        <taxon>Euheterodonta</taxon>
        <taxon>Imparidentia</taxon>
        <taxon>Neoheterodontei</taxon>
        <taxon>Myida</taxon>
        <taxon>Myoidea</taxon>
        <taxon>Myidae</taxon>
        <taxon>Mya</taxon>
    </lineage>
</organism>
<gene>
    <name evidence="2" type="ORF">MAR_000887</name>
</gene>
<dbReference type="PANTHER" id="PTHR11046">
    <property type="entry name" value="OLIGORIBONUCLEASE, MITOCHONDRIAL"/>
    <property type="match status" value="1"/>
</dbReference>
<evidence type="ECO:0000313" key="2">
    <source>
        <dbReference type="EMBL" id="WAR19049.1"/>
    </source>
</evidence>
<dbReference type="EMBL" id="CP111022">
    <property type="protein sequence ID" value="WAR19049.1"/>
    <property type="molecule type" value="Genomic_DNA"/>
</dbReference>
<evidence type="ECO:0000313" key="3">
    <source>
        <dbReference type="Proteomes" id="UP001164746"/>
    </source>
</evidence>
<protein>
    <submittedName>
        <fullName evidence="2">Uncharacterized protein</fullName>
    </submittedName>
</protein>
<keyword evidence="3" id="KW-1185">Reference proteome</keyword>
<dbReference type="PANTHER" id="PTHR11046:SF29">
    <property type="match status" value="1"/>
</dbReference>
<name>A0ABY7FCE9_MYAAR</name>
<keyword evidence="1" id="KW-0378">Hydrolase</keyword>
<keyword evidence="1" id="KW-0540">Nuclease</keyword>
<evidence type="ECO:0000256" key="1">
    <source>
        <dbReference type="ARBA" id="ARBA00022722"/>
    </source>
</evidence>
<proteinExistence type="predicted"/>
<dbReference type="Proteomes" id="UP001164746">
    <property type="component" value="Chromosome 11"/>
</dbReference>
<accession>A0ABY7FCE9</accession>
<dbReference type="InterPro" id="IPR022894">
    <property type="entry name" value="Oligoribonuclease"/>
</dbReference>
<sequence length="136" mass="15312">MRQLETKSVQHTLNVFQNILADIEERSEEANHTAKNIFLKISATISDRASTEKRFNKLRGAARLIRTACKALARGADEKSGNANGVSFMEDKIQEFLNGNRTNNLLKAVFHDIKVQWYLSEVKVLGLISKLITVPL</sequence>